<organism evidence="2 3">
    <name type="scientific">Sesamum alatum</name>
    <dbReference type="NCBI Taxonomy" id="300844"/>
    <lineage>
        <taxon>Eukaryota</taxon>
        <taxon>Viridiplantae</taxon>
        <taxon>Streptophyta</taxon>
        <taxon>Embryophyta</taxon>
        <taxon>Tracheophyta</taxon>
        <taxon>Spermatophyta</taxon>
        <taxon>Magnoliopsida</taxon>
        <taxon>eudicotyledons</taxon>
        <taxon>Gunneridae</taxon>
        <taxon>Pentapetalae</taxon>
        <taxon>asterids</taxon>
        <taxon>lamiids</taxon>
        <taxon>Lamiales</taxon>
        <taxon>Pedaliaceae</taxon>
        <taxon>Sesamum</taxon>
    </lineage>
</organism>
<gene>
    <name evidence="2" type="ORF">Salat_0149100</name>
</gene>
<reference evidence="2" key="1">
    <citation type="submission" date="2020-06" db="EMBL/GenBank/DDBJ databases">
        <authorList>
            <person name="Li T."/>
            <person name="Hu X."/>
            <person name="Zhang T."/>
            <person name="Song X."/>
            <person name="Zhang H."/>
            <person name="Dai N."/>
            <person name="Sheng W."/>
            <person name="Hou X."/>
            <person name="Wei L."/>
        </authorList>
    </citation>
    <scope>NUCLEOTIDE SEQUENCE</scope>
    <source>
        <strain evidence="2">3651</strain>
        <tissue evidence="2">Leaf</tissue>
    </source>
</reference>
<name>A0AAE1YXB5_9LAMI</name>
<accession>A0AAE1YXB5</accession>
<reference evidence="2" key="2">
    <citation type="journal article" date="2024" name="Plant">
        <title>Genomic evolution and insights into agronomic trait innovations of Sesamum species.</title>
        <authorList>
            <person name="Miao H."/>
            <person name="Wang L."/>
            <person name="Qu L."/>
            <person name="Liu H."/>
            <person name="Sun Y."/>
            <person name="Le M."/>
            <person name="Wang Q."/>
            <person name="Wei S."/>
            <person name="Zheng Y."/>
            <person name="Lin W."/>
            <person name="Duan Y."/>
            <person name="Cao H."/>
            <person name="Xiong S."/>
            <person name="Wang X."/>
            <person name="Wei L."/>
            <person name="Li C."/>
            <person name="Ma Q."/>
            <person name="Ju M."/>
            <person name="Zhao R."/>
            <person name="Li G."/>
            <person name="Mu C."/>
            <person name="Tian Q."/>
            <person name="Mei H."/>
            <person name="Zhang T."/>
            <person name="Gao T."/>
            <person name="Zhang H."/>
        </authorList>
    </citation>
    <scope>NUCLEOTIDE SEQUENCE</scope>
    <source>
        <strain evidence="2">3651</strain>
    </source>
</reference>
<keyword evidence="3" id="KW-1185">Reference proteome</keyword>
<sequence>MYSLVARVVVPSSLTLVGGLDRGLRNGTTDDISLKDSQGVDDVGQTQRELASIVASDGPGGAEEAEIAQSEAVEASRGEVPYGTILPSSTLILCTGDEGLPSIQTKVGGGGKGEED</sequence>
<dbReference type="AlphaFoldDB" id="A0AAE1YXB5"/>
<evidence type="ECO:0000313" key="3">
    <source>
        <dbReference type="Proteomes" id="UP001293254"/>
    </source>
</evidence>
<evidence type="ECO:0000313" key="2">
    <source>
        <dbReference type="EMBL" id="KAK4438149.1"/>
    </source>
</evidence>
<dbReference type="EMBL" id="JACGWO010000001">
    <property type="protein sequence ID" value="KAK4438149.1"/>
    <property type="molecule type" value="Genomic_DNA"/>
</dbReference>
<protein>
    <submittedName>
        <fullName evidence="2">Uncharacterized protein</fullName>
    </submittedName>
</protein>
<feature type="region of interest" description="Disordered" evidence="1">
    <location>
        <begin position="23"/>
        <end position="43"/>
    </location>
</feature>
<comment type="caution">
    <text evidence="2">The sequence shown here is derived from an EMBL/GenBank/DDBJ whole genome shotgun (WGS) entry which is preliminary data.</text>
</comment>
<dbReference type="Proteomes" id="UP001293254">
    <property type="component" value="Unassembled WGS sequence"/>
</dbReference>
<evidence type="ECO:0000256" key="1">
    <source>
        <dbReference type="SAM" id="MobiDB-lite"/>
    </source>
</evidence>
<proteinExistence type="predicted"/>